<gene>
    <name evidence="1" type="ORF">ICC18_24670</name>
</gene>
<dbReference type="AlphaFoldDB" id="A0A926KWL8"/>
<organism evidence="1 2">
    <name type="scientific">Paenibacillus sedimenti</name>
    <dbReference type="NCBI Taxonomy" id="2770274"/>
    <lineage>
        <taxon>Bacteria</taxon>
        <taxon>Bacillati</taxon>
        <taxon>Bacillota</taxon>
        <taxon>Bacilli</taxon>
        <taxon>Bacillales</taxon>
        <taxon>Paenibacillaceae</taxon>
        <taxon>Paenibacillus</taxon>
    </lineage>
</organism>
<dbReference type="EMBL" id="JACVVD010000010">
    <property type="protein sequence ID" value="MBD0383300.1"/>
    <property type="molecule type" value="Genomic_DNA"/>
</dbReference>
<dbReference type="Proteomes" id="UP000650466">
    <property type="component" value="Unassembled WGS sequence"/>
</dbReference>
<evidence type="ECO:0000313" key="1">
    <source>
        <dbReference type="EMBL" id="MBD0383300.1"/>
    </source>
</evidence>
<protein>
    <submittedName>
        <fullName evidence="1">Uncharacterized protein</fullName>
    </submittedName>
</protein>
<keyword evidence="2" id="KW-1185">Reference proteome</keyword>
<dbReference type="RefSeq" id="WP_188177078.1">
    <property type="nucleotide sequence ID" value="NZ_JACVVD010000010.1"/>
</dbReference>
<comment type="caution">
    <text evidence="1">The sequence shown here is derived from an EMBL/GenBank/DDBJ whole genome shotgun (WGS) entry which is preliminary data.</text>
</comment>
<name>A0A926KWL8_9BACL</name>
<proteinExistence type="predicted"/>
<accession>A0A926KWL8</accession>
<sequence>MQAKRRKRIVRFRYEMEKLTKNRLKRKVKQPKARISQIVSNGGFETGGFFPWRDVGNVSVTSGFPRTGRFAAFFNVLPNRTASITQQVRLPPPGPRGIYLVSLWVARTTFNTNGTYVISLSSSVQPPAILQMKFLIPELSYKRRGLSVPASALRSRTNDLRIELNAGPGTSSVGLEVDDVQIEVL</sequence>
<reference evidence="1" key="1">
    <citation type="submission" date="2020-09" db="EMBL/GenBank/DDBJ databases">
        <title>Draft Genome Sequence of Paenibacillus sp. WST5.</title>
        <authorList>
            <person name="Bao Z."/>
        </authorList>
    </citation>
    <scope>NUCLEOTIDE SEQUENCE</scope>
    <source>
        <strain evidence="1">WST5</strain>
    </source>
</reference>
<dbReference type="Gene3D" id="2.60.120.260">
    <property type="entry name" value="Galactose-binding domain-like"/>
    <property type="match status" value="1"/>
</dbReference>
<evidence type="ECO:0000313" key="2">
    <source>
        <dbReference type="Proteomes" id="UP000650466"/>
    </source>
</evidence>